<organism evidence="2 3">
    <name type="scientific">Singulisphaera acidiphila (strain ATCC BAA-1392 / DSM 18658 / VKM B-2454 / MOB10)</name>
    <dbReference type="NCBI Taxonomy" id="886293"/>
    <lineage>
        <taxon>Bacteria</taxon>
        <taxon>Pseudomonadati</taxon>
        <taxon>Planctomycetota</taxon>
        <taxon>Planctomycetia</taxon>
        <taxon>Isosphaerales</taxon>
        <taxon>Isosphaeraceae</taxon>
        <taxon>Singulisphaera</taxon>
    </lineage>
</organism>
<dbReference type="HOGENOM" id="CLU_3084738_0_0_0"/>
<dbReference type="STRING" id="886293.Sinac_3396"/>
<gene>
    <name evidence="2" type="ordered locus">Sinac_3396</name>
</gene>
<dbReference type="AlphaFoldDB" id="L0DEH5"/>
<dbReference type="Proteomes" id="UP000010798">
    <property type="component" value="Chromosome"/>
</dbReference>
<evidence type="ECO:0000256" key="1">
    <source>
        <dbReference type="SAM" id="MobiDB-lite"/>
    </source>
</evidence>
<accession>L0DEH5</accession>
<dbReference type="EMBL" id="CP003364">
    <property type="protein sequence ID" value="AGA27657.1"/>
    <property type="molecule type" value="Genomic_DNA"/>
</dbReference>
<evidence type="ECO:0000313" key="2">
    <source>
        <dbReference type="EMBL" id="AGA27657.1"/>
    </source>
</evidence>
<name>L0DEH5_SINAD</name>
<sequence>MGSVHLDGLGLAVAEADFAVQPCLIDGGRSSRMDDVAAPWPNPNVRPPRVGA</sequence>
<evidence type="ECO:0000313" key="3">
    <source>
        <dbReference type="Proteomes" id="UP000010798"/>
    </source>
</evidence>
<reference evidence="2 3" key="1">
    <citation type="submission" date="2012-02" db="EMBL/GenBank/DDBJ databases">
        <title>Complete sequence of chromosome of Singulisphaera acidiphila DSM 18658.</title>
        <authorList>
            <consortium name="US DOE Joint Genome Institute (JGI-PGF)"/>
            <person name="Lucas S."/>
            <person name="Copeland A."/>
            <person name="Lapidus A."/>
            <person name="Glavina del Rio T."/>
            <person name="Dalin E."/>
            <person name="Tice H."/>
            <person name="Bruce D."/>
            <person name="Goodwin L."/>
            <person name="Pitluck S."/>
            <person name="Peters L."/>
            <person name="Ovchinnikova G."/>
            <person name="Chertkov O."/>
            <person name="Kyrpides N."/>
            <person name="Mavromatis K."/>
            <person name="Ivanova N."/>
            <person name="Brettin T."/>
            <person name="Detter J.C."/>
            <person name="Han C."/>
            <person name="Larimer F."/>
            <person name="Land M."/>
            <person name="Hauser L."/>
            <person name="Markowitz V."/>
            <person name="Cheng J.-F."/>
            <person name="Hugenholtz P."/>
            <person name="Woyke T."/>
            <person name="Wu D."/>
            <person name="Tindall B."/>
            <person name="Pomrenke H."/>
            <person name="Brambilla E."/>
            <person name="Klenk H.-P."/>
            <person name="Eisen J.A."/>
        </authorList>
    </citation>
    <scope>NUCLEOTIDE SEQUENCE [LARGE SCALE GENOMIC DNA]</scope>
    <source>
        <strain evidence="3">ATCC BAA-1392 / DSM 18658 / VKM B-2454 / MOB10</strain>
    </source>
</reference>
<feature type="region of interest" description="Disordered" evidence="1">
    <location>
        <begin position="30"/>
        <end position="52"/>
    </location>
</feature>
<proteinExistence type="predicted"/>
<dbReference type="KEGG" id="saci:Sinac_3396"/>
<keyword evidence="3" id="KW-1185">Reference proteome</keyword>
<protein>
    <submittedName>
        <fullName evidence="2">Uncharacterized protein</fullName>
    </submittedName>
</protein>